<protein>
    <submittedName>
        <fullName evidence="1">Uncharacterized protein</fullName>
    </submittedName>
</protein>
<sequence length="125" mass="13663">MSAHGLSEVIVLIFLVAICVKLPIDSPELDQVHNIRNVPFGLAFPKPRKANSICGMADPMSLFVLVASWVVCRKEVNHEKWAFSLLAIEVIRNCASCFASFHGLGVFCYGGRNLIVAEASLFQSA</sequence>
<gene>
    <name evidence="1" type="ORF">N790_01395</name>
</gene>
<comment type="caution">
    <text evidence="1">The sequence shown here is derived from an EMBL/GenBank/DDBJ whole genome shotgun (WGS) entry which is preliminary data.</text>
</comment>
<keyword evidence="2" id="KW-1185">Reference proteome</keyword>
<dbReference type="AlphaFoldDB" id="A0A091B9W5"/>
<name>A0A091B9W5_9GAMM</name>
<reference evidence="1 2" key="1">
    <citation type="submission" date="2013-09" db="EMBL/GenBank/DDBJ databases">
        <title>Genome sequencing of Arenimonas malthae.</title>
        <authorList>
            <person name="Chen F."/>
            <person name="Wang G."/>
        </authorList>
    </citation>
    <scope>NUCLEOTIDE SEQUENCE [LARGE SCALE GENOMIC DNA]</scope>
    <source>
        <strain evidence="1 2">CC-JY-1</strain>
    </source>
</reference>
<dbReference type="EMBL" id="AVCH01000150">
    <property type="protein sequence ID" value="KFN48501.1"/>
    <property type="molecule type" value="Genomic_DNA"/>
</dbReference>
<accession>A0A091B9W5</accession>
<evidence type="ECO:0000313" key="1">
    <source>
        <dbReference type="EMBL" id="KFN48501.1"/>
    </source>
</evidence>
<dbReference type="Proteomes" id="UP000029392">
    <property type="component" value="Unassembled WGS sequence"/>
</dbReference>
<evidence type="ECO:0000313" key="2">
    <source>
        <dbReference type="Proteomes" id="UP000029392"/>
    </source>
</evidence>
<organism evidence="1 2">
    <name type="scientific">Arenimonas malthae CC-JY-1</name>
    <dbReference type="NCBI Taxonomy" id="1384054"/>
    <lineage>
        <taxon>Bacteria</taxon>
        <taxon>Pseudomonadati</taxon>
        <taxon>Pseudomonadota</taxon>
        <taxon>Gammaproteobacteria</taxon>
        <taxon>Lysobacterales</taxon>
        <taxon>Lysobacteraceae</taxon>
        <taxon>Arenimonas</taxon>
    </lineage>
</organism>
<proteinExistence type="predicted"/>